<reference evidence="4 5" key="1">
    <citation type="submission" date="2019-11" db="EMBL/GenBank/DDBJ databases">
        <authorList>
            <person name="Ay H."/>
        </authorList>
    </citation>
    <scope>NUCLEOTIDE SEQUENCE [LARGE SCALE GENOMIC DNA]</scope>
    <source>
        <strain evidence="4 5">BG9H</strain>
    </source>
</reference>
<evidence type="ECO:0000259" key="3">
    <source>
        <dbReference type="PROSITE" id="PS50991"/>
    </source>
</evidence>
<organism evidence="4 5">
    <name type="scientific">Streptomyces anatolicus</name>
    <dbReference type="NCBI Taxonomy" id="2675858"/>
    <lineage>
        <taxon>Bacteria</taxon>
        <taxon>Bacillati</taxon>
        <taxon>Actinomycetota</taxon>
        <taxon>Actinomycetes</taxon>
        <taxon>Kitasatosporales</taxon>
        <taxon>Streptomycetaceae</taxon>
        <taxon>Streptomyces</taxon>
    </lineage>
</organism>
<evidence type="ECO:0000256" key="1">
    <source>
        <dbReference type="ARBA" id="ARBA00022679"/>
    </source>
</evidence>
<protein>
    <submittedName>
        <fullName evidence="4">Aldolase</fullName>
    </submittedName>
</protein>
<dbReference type="Pfam" id="PF00682">
    <property type="entry name" value="HMGL-like"/>
    <property type="match status" value="1"/>
</dbReference>
<dbReference type="PROSITE" id="PS50991">
    <property type="entry name" value="PYR_CT"/>
    <property type="match status" value="1"/>
</dbReference>
<keyword evidence="1" id="KW-0808">Transferase</keyword>
<dbReference type="InterPro" id="IPR000891">
    <property type="entry name" value="PYR_CT"/>
</dbReference>
<dbReference type="SUPFAM" id="SSF51569">
    <property type="entry name" value="Aldolase"/>
    <property type="match status" value="1"/>
</dbReference>
<dbReference type="PANTHER" id="PTHR42880">
    <property type="entry name" value="HOMOCITRATE SYNTHASE"/>
    <property type="match status" value="1"/>
</dbReference>
<dbReference type="Proteomes" id="UP001197114">
    <property type="component" value="Unassembled WGS sequence"/>
</dbReference>
<comment type="caution">
    <text evidence="4">The sequence shown here is derived from an EMBL/GenBank/DDBJ whole genome shotgun (WGS) entry which is preliminary data.</text>
</comment>
<feature type="region of interest" description="Disordered" evidence="2">
    <location>
        <begin position="1"/>
        <end position="34"/>
    </location>
</feature>
<evidence type="ECO:0000313" key="4">
    <source>
        <dbReference type="EMBL" id="MBW5420706.1"/>
    </source>
</evidence>
<dbReference type="PANTHER" id="PTHR42880:SF1">
    <property type="entry name" value="ISOPROPYLMALATE_HOMOCITRATE_CITRAMALATE SYNTHASE FAMILY PROTEIN"/>
    <property type="match status" value="1"/>
</dbReference>
<name>A0ABS6YH22_9ACTN</name>
<gene>
    <name evidence="4" type="ORF">GKQ77_03860</name>
</gene>
<dbReference type="Gene3D" id="3.20.20.70">
    <property type="entry name" value="Aldolase class I"/>
    <property type="match status" value="1"/>
</dbReference>
<feature type="domain" description="Pyruvate carboxyltransferase" evidence="3">
    <location>
        <begin position="41"/>
        <end position="292"/>
    </location>
</feature>
<accession>A0ABS6YH22</accession>
<evidence type="ECO:0000313" key="5">
    <source>
        <dbReference type="Proteomes" id="UP001197114"/>
    </source>
</evidence>
<proteinExistence type="predicted"/>
<dbReference type="InterPro" id="IPR013785">
    <property type="entry name" value="Aldolase_TIM"/>
</dbReference>
<evidence type="ECO:0000256" key="2">
    <source>
        <dbReference type="SAM" id="MobiDB-lite"/>
    </source>
</evidence>
<sequence>MPSPHPRGGPPGGSDPPGTRLPLPSGARGPGGCLKEDSVKPVLLDCTLRDGGNQNDWQFTPTDVHTVVSTLDAARVDVIEVGYRGGSGSRGSSTAGPTAHCTPEFLAALPPTSHAELAVMVVPTVCPVEAMADLPDSPISMVRVAAYPWNIDGVPEYVRAARSLGLRTTVNLMAVSYADLDQLAEIAAKVRSELPDVMYVADSFGSLTPDGVRERVEFLAGRLDCPIGIHAHNNLGLATANALAAMDAGATWLDASLCAMARGAGNLATEQAAAFLTAWSAYETHTDLPAVCEAAEYVAEQVLPRPMTVRRAEIASGINDHHYYYQDRLEKAAARYGLDPWEVGRRIGLARPRKVLDDVTETVCQEMSGGLPA</sequence>
<keyword evidence="5" id="KW-1185">Reference proteome</keyword>
<dbReference type="EMBL" id="WMBF01000018">
    <property type="protein sequence ID" value="MBW5420706.1"/>
    <property type="molecule type" value="Genomic_DNA"/>
</dbReference>